<comment type="similarity">
    <text evidence="9 10 11">Belongs to the MurJ/MviN family.</text>
</comment>
<protein>
    <recommendedName>
        <fullName evidence="10">Probable lipid II flippase MurJ</fullName>
    </recommendedName>
</protein>
<feature type="transmembrane region" description="Helical" evidence="10">
    <location>
        <begin position="307"/>
        <end position="325"/>
    </location>
</feature>
<feature type="transmembrane region" description="Helical" evidence="10">
    <location>
        <begin position="446"/>
        <end position="467"/>
    </location>
</feature>
<dbReference type="GO" id="GO:0005886">
    <property type="term" value="C:plasma membrane"/>
    <property type="evidence" value="ECO:0007669"/>
    <property type="project" value="UniProtKB-SubCell"/>
</dbReference>
<evidence type="ECO:0000256" key="1">
    <source>
        <dbReference type="ARBA" id="ARBA00004651"/>
    </source>
</evidence>
<proteinExistence type="inferred from homology"/>
<dbReference type="GO" id="GO:0071555">
    <property type="term" value="P:cell wall organization"/>
    <property type="evidence" value="ECO:0007669"/>
    <property type="project" value="UniProtKB-UniRule"/>
</dbReference>
<feature type="transmembrane region" description="Helical" evidence="10">
    <location>
        <begin position="20"/>
        <end position="43"/>
    </location>
</feature>
<dbReference type="GO" id="GO:0034204">
    <property type="term" value="P:lipid translocation"/>
    <property type="evidence" value="ECO:0007669"/>
    <property type="project" value="TreeGrafter"/>
</dbReference>
<feature type="transmembrane region" description="Helical" evidence="10">
    <location>
        <begin position="85"/>
        <end position="104"/>
    </location>
</feature>
<dbReference type="EMBL" id="FNTI01000001">
    <property type="protein sequence ID" value="SEC18956.1"/>
    <property type="molecule type" value="Genomic_DNA"/>
</dbReference>
<dbReference type="Pfam" id="PF03023">
    <property type="entry name" value="MurJ"/>
    <property type="match status" value="1"/>
</dbReference>
<feature type="transmembrane region" description="Helical" evidence="10">
    <location>
        <begin position="185"/>
        <end position="203"/>
    </location>
</feature>
<keyword evidence="10 11" id="KW-0813">Transport</keyword>
<keyword evidence="2 10" id="KW-1003">Cell membrane</keyword>
<dbReference type="Proteomes" id="UP000183208">
    <property type="component" value="Unassembled WGS sequence"/>
</dbReference>
<dbReference type="InterPro" id="IPR004268">
    <property type="entry name" value="MurJ"/>
</dbReference>
<dbReference type="GO" id="GO:0008360">
    <property type="term" value="P:regulation of cell shape"/>
    <property type="evidence" value="ECO:0007669"/>
    <property type="project" value="UniProtKB-UniRule"/>
</dbReference>
<dbReference type="PANTHER" id="PTHR47019:SF1">
    <property type="entry name" value="LIPID II FLIPPASE MURJ"/>
    <property type="match status" value="1"/>
</dbReference>
<evidence type="ECO:0000256" key="2">
    <source>
        <dbReference type="ARBA" id="ARBA00022475"/>
    </source>
</evidence>
<dbReference type="HAMAP" id="MF_02078">
    <property type="entry name" value="MurJ_MviN"/>
    <property type="match status" value="1"/>
</dbReference>
<evidence type="ECO:0000313" key="12">
    <source>
        <dbReference type="EMBL" id="SEC18956.1"/>
    </source>
</evidence>
<dbReference type="PIRSF" id="PIRSF002869">
    <property type="entry name" value="MviN"/>
    <property type="match status" value="1"/>
</dbReference>
<name>A0A1H4QH35_9BRAD</name>
<feature type="transmembrane region" description="Helical" evidence="10">
    <location>
        <begin position="242"/>
        <end position="263"/>
    </location>
</feature>
<organism evidence="12 13">
    <name type="scientific">Bradyrhizobium lablabi</name>
    <dbReference type="NCBI Taxonomy" id="722472"/>
    <lineage>
        <taxon>Bacteria</taxon>
        <taxon>Pseudomonadati</taxon>
        <taxon>Pseudomonadota</taxon>
        <taxon>Alphaproteobacteria</taxon>
        <taxon>Hyphomicrobiales</taxon>
        <taxon>Nitrobacteraceae</taxon>
        <taxon>Bradyrhizobium</taxon>
    </lineage>
</organism>
<keyword evidence="5 10" id="KW-0573">Peptidoglycan synthesis</keyword>
<dbReference type="RefSeq" id="WP_074815950.1">
    <property type="nucleotide sequence ID" value="NZ_FNTI01000001.1"/>
</dbReference>
<dbReference type="PRINTS" id="PR01806">
    <property type="entry name" value="VIRFACTRMVIN"/>
</dbReference>
<keyword evidence="3 10" id="KW-0812">Transmembrane</keyword>
<keyword evidence="10" id="KW-0997">Cell inner membrane</keyword>
<feature type="transmembrane region" description="Helical" evidence="10">
    <location>
        <begin position="479"/>
        <end position="507"/>
    </location>
</feature>
<evidence type="ECO:0000256" key="6">
    <source>
        <dbReference type="ARBA" id="ARBA00022989"/>
    </source>
</evidence>
<feature type="transmembrane region" description="Helical" evidence="10">
    <location>
        <begin position="124"/>
        <end position="146"/>
    </location>
</feature>
<comment type="subcellular location">
    <subcellularLocation>
        <location evidence="10">Cell inner membrane</location>
        <topology evidence="10">Multi-pass membrane protein</topology>
    </subcellularLocation>
    <subcellularLocation>
        <location evidence="1">Cell membrane</location>
        <topology evidence="1">Multi-pass membrane protein</topology>
    </subcellularLocation>
</comment>
<evidence type="ECO:0000256" key="11">
    <source>
        <dbReference type="PIRNR" id="PIRNR002869"/>
    </source>
</evidence>
<evidence type="ECO:0000256" key="10">
    <source>
        <dbReference type="HAMAP-Rule" id="MF_02078"/>
    </source>
</evidence>
<dbReference type="AlphaFoldDB" id="A0A1H4QH35"/>
<evidence type="ECO:0000256" key="8">
    <source>
        <dbReference type="ARBA" id="ARBA00060041"/>
    </source>
</evidence>
<comment type="pathway">
    <text evidence="10">Cell wall biogenesis; peptidoglycan biosynthesis.</text>
</comment>
<comment type="function">
    <text evidence="8 10 11">Involved in peptidoglycan biosynthesis. Transports lipid-linked peptidoglycan precursors from the inner to the outer leaflet of the cytoplasmic membrane.</text>
</comment>
<evidence type="ECO:0000313" key="13">
    <source>
        <dbReference type="Proteomes" id="UP000183208"/>
    </source>
</evidence>
<evidence type="ECO:0000256" key="7">
    <source>
        <dbReference type="ARBA" id="ARBA00023136"/>
    </source>
</evidence>
<sequence length="516" mass="54811">MLGRIFTVGGYTLLSRLTGFASSIMLAAILGAGPIADAFFVALRLPNSFRAIFAEGAFNTAFIPAYAHVHGKGGEASARLFADRIFTLLFLSQVVLLAVAWLFMPQALDILAPGFSADPEQRRLAIELTRITFPYLLLITMVTLYGGMLNVMHRFASAAAASILLNISMMAALALAAFFPTAGHAAAWGVLVSGFLQYFLLAGDLARHGGLPRFASLRLDDDVRAFFRAIGPATLGSMGSQVAVFADTIIATFLATGALSALYYAERLYQLPIGVIGIAVGTVLLPEMSRRITAGDDAGAAASQRRAFEFTLLATVPFVAAFLTVPDVIMRAVFARGAFTSADAAAAGATLAAYSIGLIPFVTIRSAVSAFYARKDTATPVKASLTGLAVNVLLKFALMAPLAQIGLALATAVGAWINLLLVLFFSVRAGYLAFDRTFIKSLAKFAAAGLVLSASLWITARFAAVYFASMRAFRDETALLLLIAAGAFVYGFSILLLFGRGWIFSLLRDRQPPKSK</sequence>
<keyword evidence="10 11" id="KW-0961">Cell wall biogenesis/degradation</keyword>
<keyword evidence="7 10" id="KW-0472">Membrane</keyword>
<dbReference type="NCBIfam" id="TIGR01695">
    <property type="entry name" value="murJ_mviN"/>
    <property type="match status" value="1"/>
</dbReference>
<feature type="transmembrane region" description="Helical" evidence="10">
    <location>
        <begin position="269"/>
        <end position="286"/>
    </location>
</feature>
<feature type="transmembrane region" description="Helical" evidence="10">
    <location>
        <begin position="415"/>
        <end position="434"/>
    </location>
</feature>
<dbReference type="PANTHER" id="PTHR47019">
    <property type="entry name" value="LIPID II FLIPPASE MURJ"/>
    <property type="match status" value="1"/>
</dbReference>
<keyword evidence="6 10" id="KW-1133">Transmembrane helix</keyword>
<gene>
    <name evidence="10" type="primary">murJ</name>
    <name evidence="12" type="ORF">SAMN05444171_0848</name>
</gene>
<dbReference type="GO" id="GO:0009252">
    <property type="term" value="P:peptidoglycan biosynthetic process"/>
    <property type="evidence" value="ECO:0007669"/>
    <property type="project" value="UniProtKB-UniRule"/>
</dbReference>
<evidence type="ECO:0000256" key="4">
    <source>
        <dbReference type="ARBA" id="ARBA00022960"/>
    </source>
</evidence>
<reference evidence="12 13" key="1">
    <citation type="submission" date="2016-10" db="EMBL/GenBank/DDBJ databases">
        <authorList>
            <person name="de Groot N.N."/>
        </authorList>
    </citation>
    <scope>NUCLEOTIDE SEQUENCE [LARGE SCALE GENOMIC DNA]</scope>
    <source>
        <strain evidence="12 13">GAS522</strain>
    </source>
</reference>
<keyword evidence="4 10" id="KW-0133">Cell shape</keyword>
<dbReference type="InterPro" id="IPR051050">
    <property type="entry name" value="Lipid_II_flippase_MurJ/MviN"/>
</dbReference>
<evidence type="ECO:0000256" key="3">
    <source>
        <dbReference type="ARBA" id="ARBA00022692"/>
    </source>
</evidence>
<accession>A0A1H4QH35</accession>
<feature type="transmembrane region" description="Helical" evidence="10">
    <location>
        <begin position="345"/>
        <end position="364"/>
    </location>
</feature>
<feature type="transmembrane region" description="Helical" evidence="10">
    <location>
        <begin position="158"/>
        <end position="179"/>
    </location>
</feature>
<evidence type="ECO:0000256" key="5">
    <source>
        <dbReference type="ARBA" id="ARBA00022984"/>
    </source>
</evidence>
<dbReference type="CDD" id="cd13123">
    <property type="entry name" value="MATE_MurJ_like"/>
    <property type="match status" value="1"/>
</dbReference>
<dbReference type="GO" id="GO:0015648">
    <property type="term" value="F:lipid-linked peptidoglycan transporter activity"/>
    <property type="evidence" value="ECO:0007669"/>
    <property type="project" value="UniProtKB-UniRule"/>
</dbReference>
<feature type="transmembrane region" description="Helical" evidence="10">
    <location>
        <begin position="385"/>
        <end position="409"/>
    </location>
</feature>
<dbReference type="UniPathway" id="UPA00219"/>
<evidence type="ECO:0000256" key="9">
    <source>
        <dbReference type="ARBA" id="ARBA00061532"/>
    </source>
</evidence>
<dbReference type="OrthoDB" id="9816572at2"/>